<keyword evidence="1" id="KW-1133">Transmembrane helix</keyword>
<dbReference type="RefSeq" id="WP_268758934.1">
    <property type="nucleotide sequence ID" value="NZ_CP113836.1"/>
</dbReference>
<feature type="transmembrane region" description="Helical" evidence="1">
    <location>
        <begin position="53"/>
        <end position="74"/>
    </location>
</feature>
<evidence type="ECO:0000313" key="2">
    <source>
        <dbReference type="EMBL" id="WAL68842.1"/>
    </source>
</evidence>
<keyword evidence="2" id="KW-0378">Hydrolase</keyword>
<organism evidence="2 3">
    <name type="scientific">Amycolatopsis cynarae</name>
    <dbReference type="NCBI Taxonomy" id="2995223"/>
    <lineage>
        <taxon>Bacteria</taxon>
        <taxon>Bacillati</taxon>
        <taxon>Actinomycetota</taxon>
        <taxon>Actinomycetes</taxon>
        <taxon>Pseudonocardiales</taxon>
        <taxon>Pseudonocardiaceae</taxon>
        <taxon>Amycolatopsis</taxon>
    </lineage>
</organism>
<feature type="transmembrane region" description="Helical" evidence="1">
    <location>
        <begin position="27"/>
        <end position="46"/>
    </location>
</feature>
<sequence length="381" mass="40916">MVNVPIPSIPDEVLRHARKTGPLESHWIWITCIALALALMVVAIRVRPRRRAVIAAMCCALLAAVTGINSYAGYVRTLPDLARLLQRGGPPLRALGLALGGPEDTPAAPRPLPTGPTAPIIERLDIADPANAVPSGRTYVLLPPGYTDPANANRRYPVVYLVHGYPYGSPEDWLAAGDAPGTLQLLYQYHALAPMIMVNVDLTAGQSSRDWEGLDVPSGPRLETYLSQTVVTTIDHRFRTLADRRHRALGGMSGGAFAALNIGLHHLDEFTALLLTLPYDALGDGDRLLGGNPALLAANTPRDYLRTMTFPHHVAVLLTAGTGARTDIATATRIADALHDRGQAATVHIEQGFNHTWHTARATLPHLLVFADQVFAHGAGP</sequence>
<dbReference type="InterPro" id="IPR050583">
    <property type="entry name" value="Mycobacterial_A85_antigen"/>
</dbReference>
<keyword evidence="3" id="KW-1185">Reference proteome</keyword>
<evidence type="ECO:0000313" key="3">
    <source>
        <dbReference type="Proteomes" id="UP001163203"/>
    </source>
</evidence>
<dbReference type="InterPro" id="IPR029058">
    <property type="entry name" value="AB_hydrolase_fold"/>
</dbReference>
<dbReference type="Proteomes" id="UP001163203">
    <property type="component" value="Chromosome"/>
</dbReference>
<reference evidence="2" key="1">
    <citation type="submission" date="2022-11" db="EMBL/GenBank/DDBJ databases">
        <authorList>
            <person name="Mo P."/>
        </authorList>
    </citation>
    <scope>NUCLEOTIDE SEQUENCE</scope>
    <source>
        <strain evidence="2">HUAS 11-8</strain>
    </source>
</reference>
<protein>
    <submittedName>
        <fullName evidence="2">Alpha/beta hydrolase-fold protein</fullName>
    </submittedName>
</protein>
<dbReference type="SUPFAM" id="SSF53474">
    <property type="entry name" value="alpha/beta-Hydrolases"/>
    <property type="match status" value="1"/>
</dbReference>
<accession>A0ABY7BC74</accession>
<proteinExistence type="predicted"/>
<dbReference type="EMBL" id="CP113836">
    <property type="protein sequence ID" value="WAL68842.1"/>
    <property type="molecule type" value="Genomic_DNA"/>
</dbReference>
<keyword evidence="1" id="KW-0472">Membrane</keyword>
<evidence type="ECO:0000256" key="1">
    <source>
        <dbReference type="SAM" id="Phobius"/>
    </source>
</evidence>
<dbReference type="Gene3D" id="3.40.50.1820">
    <property type="entry name" value="alpha/beta hydrolase"/>
    <property type="match status" value="1"/>
</dbReference>
<dbReference type="InterPro" id="IPR000801">
    <property type="entry name" value="Esterase-like"/>
</dbReference>
<name>A0ABY7BC74_9PSEU</name>
<dbReference type="PANTHER" id="PTHR48098">
    <property type="entry name" value="ENTEROCHELIN ESTERASE-RELATED"/>
    <property type="match status" value="1"/>
</dbReference>
<dbReference type="GO" id="GO:0016787">
    <property type="term" value="F:hydrolase activity"/>
    <property type="evidence" value="ECO:0007669"/>
    <property type="project" value="UniProtKB-KW"/>
</dbReference>
<dbReference type="Pfam" id="PF00756">
    <property type="entry name" value="Esterase"/>
    <property type="match status" value="1"/>
</dbReference>
<gene>
    <name evidence="2" type="ORF">ORV05_14090</name>
</gene>
<keyword evidence="1" id="KW-0812">Transmembrane</keyword>